<gene>
    <name evidence="2" type="ORF">SAMN04488072_11043</name>
</gene>
<evidence type="ECO:0000313" key="2">
    <source>
        <dbReference type="EMBL" id="SFB21839.1"/>
    </source>
</evidence>
<dbReference type="PANTHER" id="PTHR10443:SF12">
    <property type="entry name" value="DIPEPTIDASE"/>
    <property type="match status" value="1"/>
</dbReference>
<proteinExistence type="predicted"/>
<dbReference type="STRING" id="237679.SAMN04488072_11043"/>
<dbReference type="Pfam" id="PF01244">
    <property type="entry name" value="Peptidase_M19"/>
    <property type="match status" value="1"/>
</dbReference>
<dbReference type="GO" id="GO:0006508">
    <property type="term" value="P:proteolysis"/>
    <property type="evidence" value="ECO:0007669"/>
    <property type="project" value="InterPro"/>
</dbReference>
<dbReference type="Proteomes" id="UP000198642">
    <property type="component" value="Unassembled WGS sequence"/>
</dbReference>
<dbReference type="CDD" id="cd01301">
    <property type="entry name" value="rDP_like"/>
    <property type="match status" value="1"/>
</dbReference>
<keyword evidence="1" id="KW-0732">Signal</keyword>
<reference evidence="2 3" key="1">
    <citation type="submission" date="2016-10" db="EMBL/GenBank/DDBJ databases">
        <authorList>
            <person name="de Groot N.N."/>
        </authorList>
    </citation>
    <scope>NUCLEOTIDE SEQUENCE [LARGE SCALE GENOMIC DNA]</scope>
    <source>
        <strain evidence="2 3">CGMCC 1.3702</strain>
    </source>
</reference>
<dbReference type="InterPro" id="IPR008257">
    <property type="entry name" value="Pept_M19"/>
</dbReference>
<dbReference type="AlphaFoldDB" id="A0A1I0Z7V4"/>
<dbReference type="EMBL" id="FOJW01000010">
    <property type="protein sequence ID" value="SFB21839.1"/>
    <property type="molecule type" value="Genomic_DNA"/>
</dbReference>
<dbReference type="GO" id="GO:0070573">
    <property type="term" value="F:metallodipeptidase activity"/>
    <property type="evidence" value="ECO:0007669"/>
    <property type="project" value="InterPro"/>
</dbReference>
<dbReference type="OrthoDB" id="9804920at2"/>
<dbReference type="SUPFAM" id="SSF51556">
    <property type="entry name" value="Metallo-dependent hydrolases"/>
    <property type="match status" value="1"/>
</dbReference>
<dbReference type="PROSITE" id="PS51365">
    <property type="entry name" value="RENAL_DIPEPTIDASE_2"/>
    <property type="match status" value="1"/>
</dbReference>
<keyword evidence="3" id="KW-1185">Reference proteome</keyword>
<dbReference type="PANTHER" id="PTHR10443">
    <property type="entry name" value="MICROSOMAL DIPEPTIDASE"/>
    <property type="match status" value="1"/>
</dbReference>
<dbReference type="Gene3D" id="3.20.20.140">
    <property type="entry name" value="Metal-dependent hydrolases"/>
    <property type="match status" value="1"/>
</dbReference>
<organism evidence="2 3">
    <name type="scientific">Lentibacillus halodurans</name>
    <dbReference type="NCBI Taxonomy" id="237679"/>
    <lineage>
        <taxon>Bacteria</taxon>
        <taxon>Bacillati</taxon>
        <taxon>Bacillota</taxon>
        <taxon>Bacilli</taxon>
        <taxon>Bacillales</taxon>
        <taxon>Bacillaceae</taxon>
        <taxon>Lentibacillus</taxon>
    </lineage>
</organism>
<accession>A0A1I0Z7V4</accession>
<evidence type="ECO:0000256" key="1">
    <source>
        <dbReference type="SAM" id="SignalP"/>
    </source>
</evidence>
<dbReference type="InterPro" id="IPR032466">
    <property type="entry name" value="Metal_Hydrolase"/>
</dbReference>
<name>A0A1I0Z7V4_9BACI</name>
<feature type="signal peptide" evidence="1">
    <location>
        <begin position="1"/>
        <end position="24"/>
    </location>
</feature>
<protein>
    <submittedName>
        <fullName evidence="2">Membrane dipeptidase</fullName>
    </submittedName>
</protein>
<feature type="chain" id="PRO_5011727018" evidence="1">
    <location>
        <begin position="25"/>
        <end position="471"/>
    </location>
</feature>
<evidence type="ECO:0000313" key="3">
    <source>
        <dbReference type="Proteomes" id="UP000198642"/>
    </source>
</evidence>
<sequence>MQRKFLYLVVAILFLSFTSTSVLAQPVEVQDTESIHFDATVIDGHNDTMMKVINEDTWLPETDIGDETSFQLDIPKLQTGGIDAPFFAAYTSGYYDNNPRSISRTLALINALYWTEEQNPDDLNISSTTKEIRQAVKDNKIAAIPTIEGAYSLQEHNALGLLHQYDDLGVTVLGFNWNYSNALGEGADRVYGDSERTPSEGGLTALGAEVAQEMNDIGMAIDVSHMSRNTFWDVMEVTEAPVIASHSGVNGMKNHQRNLTDEQLLALEENGGLINIVFYPAFLTDDSEGYVKDVVDHVEYAVDLIGIDHVGLGSDFDGASMPSDLQNASEMPGITEELASRGYSKQEIEKLLGGNALRVLKEVEKAAKYDPYERGVSPVIKPDYEMGEIIDVRTPLLKADIATKKGPAVDENSLKVIVDGITYEPDYNEETSTLSLQLEEDLQERFHVVTFEAANKTGKVTRETRIFYIGD</sequence>
<dbReference type="RefSeq" id="WP_090238751.1">
    <property type="nucleotide sequence ID" value="NZ_FOJW01000010.1"/>
</dbReference>